<evidence type="ECO:0000313" key="6">
    <source>
        <dbReference type="EMBL" id="MFD1383106.1"/>
    </source>
</evidence>
<gene>
    <name evidence="6" type="ORF">ACFQ45_06995</name>
</gene>
<comment type="caution">
    <text evidence="6">The sequence shown here is derived from an EMBL/GenBank/DDBJ whole genome shotgun (WGS) entry which is preliminary data.</text>
</comment>
<comment type="similarity">
    <text evidence="2 5">Belongs to the aldose epimerase family.</text>
</comment>
<keyword evidence="3 5" id="KW-0413">Isomerase</keyword>
<dbReference type="InterPro" id="IPR047215">
    <property type="entry name" value="Galactose_mutarotase-like"/>
</dbReference>
<evidence type="ECO:0000256" key="5">
    <source>
        <dbReference type="PIRNR" id="PIRNR005096"/>
    </source>
</evidence>
<comment type="pathway">
    <text evidence="1 5">Carbohydrate metabolism; hexose metabolism.</text>
</comment>
<dbReference type="GO" id="GO:0016853">
    <property type="term" value="F:isomerase activity"/>
    <property type="evidence" value="ECO:0007669"/>
    <property type="project" value="UniProtKB-KW"/>
</dbReference>
<dbReference type="Proteomes" id="UP001597059">
    <property type="component" value="Unassembled WGS sequence"/>
</dbReference>
<dbReference type="PANTHER" id="PTHR10091">
    <property type="entry name" value="ALDOSE-1-EPIMERASE"/>
    <property type="match status" value="1"/>
</dbReference>
<evidence type="ECO:0000256" key="2">
    <source>
        <dbReference type="ARBA" id="ARBA00006206"/>
    </source>
</evidence>
<dbReference type="RefSeq" id="WP_377366281.1">
    <property type="nucleotide sequence ID" value="NZ_JBHTMN010000007.1"/>
</dbReference>
<name>A0ABW4AZL9_9GAMM</name>
<keyword evidence="4 5" id="KW-0119">Carbohydrate metabolism</keyword>
<dbReference type="Gene3D" id="2.70.98.10">
    <property type="match status" value="1"/>
</dbReference>
<proteinExistence type="inferred from homology"/>
<sequence>MIKVSPFGQCNGHVIDKITLSNQHITTSFINLGARMTELNVADRDGIVKNIVLNYPDIIGYQKDTSYLGAVCGRFANRIAKGQMILDGNTFQLDKNEGEHHLHGGTNGFHQRIWDYEIDPSDTSVCFTLSSPHLDMGYPGNCHVKVTFQLIENQIKVLFEATTDRPTVLNLTHHNYYNLSGELHSSIRQHTLQVQAEQITVTDKNNLPTGALLSVADTPFDFRTRRPLEHEQAFSNTQRGYDHNFVLNGERHTERLACQLAETRSGRVLQVYTTEPGLQVYTGGYLSHDGRYQDYSGIALEPQNFPNSPNLSHFPSSLVTPQTPYRHTTRLVFTTSS</sequence>
<keyword evidence="7" id="KW-1185">Reference proteome</keyword>
<dbReference type="EMBL" id="JBHTMN010000007">
    <property type="protein sequence ID" value="MFD1383106.1"/>
    <property type="molecule type" value="Genomic_DNA"/>
</dbReference>
<dbReference type="InterPro" id="IPR014718">
    <property type="entry name" value="GH-type_carb-bd"/>
</dbReference>
<evidence type="ECO:0000256" key="1">
    <source>
        <dbReference type="ARBA" id="ARBA00005028"/>
    </source>
</evidence>
<dbReference type="PANTHER" id="PTHR10091:SF0">
    <property type="entry name" value="GALACTOSE MUTAROTASE"/>
    <property type="match status" value="1"/>
</dbReference>
<dbReference type="InterPro" id="IPR011013">
    <property type="entry name" value="Gal_mutarotase_sf_dom"/>
</dbReference>
<protein>
    <recommendedName>
        <fullName evidence="5">Aldose 1-epimerase</fullName>
        <ecNumber evidence="5">5.1.3.3</ecNumber>
    </recommendedName>
</protein>
<dbReference type="SUPFAM" id="SSF74650">
    <property type="entry name" value="Galactose mutarotase-like"/>
    <property type="match status" value="1"/>
</dbReference>
<dbReference type="CDD" id="cd09019">
    <property type="entry name" value="galactose_mutarotase_like"/>
    <property type="match status" value="1"/>
</dbReference>
<dbReference type="PIRSF" id="PIRSF005096">
    <property type="entry name" value="GALM"/>
    <property type="match status" value="1"/>
</dbReference>
<reference evidence="7" key="1">
    <citation type="journal article" date="2019" name="Int. J. Syst. Evol. Microbiol.">
        <title>The Global Catalogue of Microorganisms (GCM) 10K type strain sequencing project: providing services to taxonomists for standard genome sequencing and annotation.</title>
        <authorList>
            <consortium name="The Broad Institute Genomics Platform"/>
            <consortium name="The Broad Institute Genome Sequencing Center for Infectious Disease"/>
            <person name="Wu L."/>
            <person name="Ma J."/>
        </authorList>
    </citation>
    <scope>NUCLEOTIDE SEQUENCE [LARGE SCALE GENOMIC DNA]</scope>
    <source>
        <strain evidence="7">JCM 30774</strain>
    </source>
</reference>
<dbReference type="NCBIfam" id="NF008277">
    <property type="entry name" value="PRK11055.1"/>
    <property type="match status" value="1"/>
</dbReference>
<dbReference type="EC" id="5.1.3.3" evidence="5"/>
<dbReference type="InterPro" id="IPR015443">
    <property type="entry name" value="Aldose_1-epimerase"/>
</dbReference>
<dbReference type="Pfam" id="PF01263">
    <property type="entry name" value="Aldose_epim"/>
    <property type="match status" value="1"/>
</dbReference>
<evidence type="ECO:0000256" key="3">
    <source>
        <dbReference type="ARBA" id="ARBA00023235"/>
    </source>
</evidence>
<evidence type="ECO:0000256" key="4">
    <source>
        <dbReference type="ARBA" id="ARBA00023277"/>
    </source>
</evidence>
<comment type="catalytic activity">
    <reaction evidence="5">
        <text>alpha-D-glucose = beta-D-glucose</text>
        <dbReference type="Rhea" id="RHEA:10264"/>
        <dbReference type="ChEBI" id="CHEBI:15903"/>
        <dbReference type="ChEBI" id="CHEBI:17925"/>
        <dbReference type="EC" id="5.1.3.3"/>
    </reaction>
</comment>
<organism evidence="6 7">
    <name type="scientific">Rhodanobacter aciditrophus</name>
    <dbReference type="NCBI Taxonomy" id="1623218"/>
    <lineage>
        <taxon>Bacteria</taxon>
        <taxon>Pseudomonadati</taxon>
        <taxon>Pseudomonadota</taxon>
        <taxon>Gammaproteobacteria</taxon>
        <taxon>Lysobacterales</taxon>
        <taxon>Rhodanobacteraceae</taxon>
        <taxon>Rhodanobacter</taxon>
    </lineage>
</organism>
<accession>A0ABW4AZL9</accession>
<dbReference type="InterPro" id="IPR008183">
    <property type="entry name" value="Aldose_1/G6P_1-epimerase"/>
</dbReference>
<evidence type="ECO:0000313" key="7">
    <source>
        <dbReference type="Proteomes" id="UP001597059"/>
    </source>
</evidence>